<feature type="transmembrane region" description="Helical" evidence="1">
    <location>
        <begin position="6"/>
        <end position="27"/>
    </location>
</feature>
<keyword evidence="1" id="KW-0812">Transmembrane</keyword>
<name>A0A0B9AHH9_9SPHN</name>
<accession>A0A0B9AHH9</accession>
<sequence>METLLSFMAGAITFGFSVAALFFFRFWRSTGDGLFAAFAVAFLLLGAGQAMLALMEVAEEERSWLYLVRLAAFLCIIFAALYKNRRQR</sequence>
<feature type="transmembrane region" description="Helical" evidence="1">
    <location>
        <begin position="34"/>
        <end position="52"/>
    </location>
</feature>
<evidence type="ECO:0000313" key="3">
    <source>
        <dbReference type="Proteomes" id="UP000031338"/>
    </source>
</evidence>
<reference evidence="2 3" key="1">
    <citation type="submission" date="2014-10" db="EMBL/GenBank/DDBJ databases">
        <title>Draft genome sequence of Novosphingobium subterraneum DSM 12447.</title>
        <authorList>
            <person name="Gan H.M."/>
            <person name="Gan H.Y."/>
            <person name="Savka M.A."/>
        </authorList>
    </citation>
    <scope>NUCLEOTIDE SEQUENCE [LARGE SCALE GENOMIC DNA]</scope>
    <source>
        <strain evidence="2 3">DSM 12447</strain>
    </source>
</reference>
<dbReference type="AlphaFoldDB" id="A0A0B9AHH9"/>
<evidence type="ECO:0000256" key="1">
    <source>
        <dbReference type="SAM" id="Phobius"/>
    </source>
</evidence>
<evidence type="ECO:0000313" key="2">
    <source>
        <dbReference type="EMBL" id="KHS48776.1"/>
    </source>
</evidence>
<dbReference type="InterPro" id="IPR046027">
    <property type="entry name" value="DUF5985"/>
</dbReference>
<dbReference type="RefSeq" id="WP_039331754.1">
    <property type="nucleotide sequence ID" value="NZ_JBNNWK010000003.1"/>
</dbReference>
<dbReference type="Proteomes" id="UP000031338">
    <property type="component" value="Unassembled WGS sequence"/>
</dbReference>
<feature type="transmembrane region" description="Helical" evidence="1">
    <location>
        <begin position="64"/>
        <end position="82"/>
    </location>
</feature>
<dbReference type="Pfam" id="PF19447">
    <property type="entry name" value="DUF5985"/>
    <property type="match status" value="1"/>
</dbReference>
<dbReference type="STRING" id="48936.NJ75_00859"/>
<comment type="caution">
    <text evidence="2">The sequence shown here is derived from an EMBL/GenBank/DDBJ whole genome shotgun (WGS) entry which is preliminary data.</text>
</comment>
<protein>
    <submittedName>
        <fullName evidence="2">Uncharacterized protein</fullName>
    </submittedName>
</protein>
<gene>
    <name evidence="2" type="ORF">NJ75_00859</name>
</gene>
<keyword evidence="1" id="KW-1133">Transmembrane helix</keyword>
<dbReference type="PATRIC" id="fig|48936.3.peg.870"/>
<proteinExistence type="predicted"/>
<keyword evidence="1" id="KW-0472">Membrane</keyword>
<dbReference type="EMBL" id="JRVC01000003">
    <property type="protein sequence ID" value="KHS48776.1"/>
    <property type="molecule type" value="Genomic_DNA"/>
</dbReference>
<organism evidence="2 3">
    <name type="scientific">Novosphingobium subterraneum</name>
    <dbReference type="NCBI Taxonomy" id="48936"/>
    <lineage>
        <taxon>Bacteria</taxon>
        <taxon>Pseudomonadati</taxon>
        <taxon>Pseudomonadota</taxon>
        <taxon>Alphaproteobacteria</taxon>
        <taxon>Sphingomonadales</taxon>
        <taxon>Sphingomonadaceae</taxon>
        <taxon>Novosphingobium</taxon>
    </lineage>
</organism>
<keyword evidence="3" id="KW-1185">Reference proteome</keyword>